<dbReference type="AlphaFoldDB" id="A0A7X5YLU7"/>
<keyword evidence="3" id="KW-1185">Reference proteome</keyword>
<dbReference type="Proteomes" id="UP000587415">
    <property type="component" value="Unassembled WGS sequence"/>
</dbReference>
<evidence type="ECO:0000313" key="2">
    <source>
        <dbReference type="EMBL" id="NJC41034.1"/>
    </source>
</evidence>
<evidence type="ECO:0000313" key="3">
    <source>
        <dbReference type="Proteomes" id="UP000587415"/>
    </source>
</evidence>
<proteinExistence type="predicted"/>
<organism evidence="2 3">
    <name type="scientific">Brevundimonas alba</name>
    <dbReference type="NCBI Taxonomy" id="74314"/>
    <lineage>
        <taxon>Bacteria</taxon>
        <taxon>Pseudomonadati</taxon>
        <taxon>Pseudomonadota</taxon>
        <taxon>Alphaproteobacteria</taxon>
        <taxon>Caulobacterales</taxon>
        <taxon>Caulobacteraceae</taxon>
        <taxon>Brevundimonas</taxon>
    </lineage>
</organism>
<feature type="domain" description="DUF927" evidence="1">
    <location>
        <begin position="44"/>
        <end position="254"/>
    </location>
</feature>
<dbReference type="Pfam" id="PF06048">
    <property type="entry name" value="DUF927"/>
    <property type="match status" value="1"/>
</dbReference>
<protein>
    <recommendedName>
        <fullName evidence="1">DUF927 domain-containing protein</fullName>
    </recommendedName>
</protein>
<dbReference type="InterPro" id="IPR009270">
    <property type="entry name" value="DUF927"/>
</dbReference>
<gene>
    <name evidence="2" type="ORF">GGQ87_001292</name>
</gene>
<dbReference type="RefSeq" id="WP_168045863.1">
    <property type="nucleotide sequence ID" value="NZ_JAATJM010000001.1"/>
</dbReference>
<sequence length="525" mass="56293">MSLTKSATVEGIIDQHGTRWVQITTALGVCSLSMTEVVEPSKAAPKLAEIGIVLPPGKARSDFFASISAIAKYDAVHVVDQTGWHGRVIALGDGDQVVPSGEDPLPSMMKAEPRAWTTQGSLKAWKKEVAKPLTGQRIPMFVIALAFAPAIIRFLPAWTNPGFELVGTRGTGKSTALKLASSVYGGIGDGDGRRYWATWNTTVAGMETLLDGHTNCLLPLDELNAFSGGATAAAKRKAYSDVLFQLADGINRTRYGDRRGRQHSLCYLSTSNTSLIQELRGCDVEVIGACSDRLLTINADAGAGLGIFDFVPAGFPDTKSLIDHLKVAASENHGTAIRPYLQQLVDEAAKDPDGLTAKLCAWSQEFMDRAGLAKASGSEFRTASLFALVYTAGRLAQSYGVLPKGWNCGSSAMACYVQHRLEKSQALGGPREMILAYKTLPGVLSGHTFTADEFRASPGVLVRHRDHDELIVHPKALAARVRDAVALVKQLKAVGIAVCEAGTLQTKRSIGGKQTRVHCFRFERG</sequence>
<reference evidence="2 3" key="1">
    <citation type="submission" date="2020-03" db="EMBL/GenBank/DDBJ databases">
        <title>Genomic Encyclopedia of Type Strains, Phase IV (KMG-IV): sequencing the most valuable type-strain genomes for metagenomic binning, comparative biology and taxonomic classification.</title>
        <authorList>
            <person name="Goeker M."/>
        </authorList>
    </citation>
    <scope>NUCLEOTIDE SEQUENCE [LARGE SCALE GENOMIC DNA]</scope>
    <source>
        <strain evidence="2 3">DSM 4736</strain>
    </source>
</reference>
<comment type="caution">
    <text evidence="2">The sequence shown here is derived from an EMBL/GenBank/DDBJ whole genome shotgun (WGS) entry which is preliminary data.</text>
</comment>
<evidence type="ECO:0000259" key="1">
    <source>
        <dbReference type="Pfam" id="PF06048"/>
    </source>
</evidence>
<name>A0A7X5YLU7_9CAUL</name>
<dbReference type="EMBL" id="JAATJM010000001">
    <property type="protein sequence ID" value="NJC41034.1"/>
    <property type="molecule type" value="Genomic_DNA"/>
</dbReference>
<accession>A0A7X5YLU7</accession>